<feature type="compositionally biased region" description="Polar residues" evidence="1">
    <location>
        <begin position="192"/>
        <end position="208"/>
    </location>
</feature>
<feature type="compositionally biased region" description="Polar residues" evidence="1">
    <location>
        <begin position="140"/>
        <end position="150"/>
    </location>
</feature>
<accession>A0ABN8D6F4</accession>
<feature type="compositionally biased region" description="Basic residues" evidence="1">
    <location>
        <begin position="121"/>
        <end position="130"/>
    </location>
</feature>
<dbReference type="EMBL" id="CAKLCB010000367">
    <property type="protein sequence ID" value="CAH0520615.1"/>
    <property type="molecule type" value="Genomic_DNA"/>
</dbReference>
<evidence type="ECO:0000313" key="2">
    <source>
        <dbReference type="EMBL" id="CAH0520615.1"/>
    </source>
</evidence>
<feature type="region of interest" description="Disordered" evidence="1">
    <location>
        <begin position="1"/>
        <end position="26"/>
    </location>
</feature>
<feature type="region of interest" description="Disordered" evidence="1">
    <location>
        <begin position="163"/>
        <end position="214"/>
    </location>
</feature>
<feature type="compositionally biased region" description="Basic residues" evidence="1">
    <location>
        <begin position="95"/>
        <end position="105"/>
    </location>
</feature>
<reference evidence="2 3" key="1">
    <citation type="submission" date="2021-11" db="EMBL/GenBank/DDBJ databases">
        <authorList>
            <person name="Islam A."/>
            <person name="Islam S."/>
            <person name="Flora M.S."/>
            <person name="Rahman M."/>
            <person name="Ziaur R.M."/>
            <person name="Epstein J.H."/>
            <person name="Hassan M."/>
            <person name="Klassen M."/>
            <person name="Woodard K."/>
            <person name="Webb A."/>
            <person name="Webby R.J."/>
            <person name="El Zowalaty M.E."/>
        </authorList>
    </citation>
    <scope>NUCLEOTIDE SEQUENCE [LARGE SCALE GENOMIC DNA]</scope>
    <source>
        <strain evidence="2">Pbs1</strain>
    </source>
</reference>
<protein>
    <submittedName>
        <fullName evidence="2">Uncharacterized protein</fullName>
    </submittedName>
</protein>
<gene>
    <name evidence="2" type="ORF">PBS001_LOCUS7087</name>
</gene>
<dbReference type="Proteomes" id="UP001158986">
    <property type="component" value="Unassembled WGS sequence"/>
</dbReference>
<sequence>MSWQQKAVVPVTCDDQDDKTTDSRNEMTGDSRILQYIKTLTHHHMNAKQQRMDRYLQQVKHTKPVKDFSVTRLSKPLQYPSTSGMQHQPMDKKLQSKVKSRRTTKGWKNDRAHVATTTKNSRSRSKRPHGKSQEYRQLKSKQAQHITASESLDRFRLHGAWSHKSKTSVDEEYSSNRIHHDPTGNKYVQPVERQQQPQAASTGFSTISTDRERRPVQEVKRHSAKTQAALAQTQASCSSLIQPVCSQSTKEVQPRNFGYDYLSQQEDFIPTYDPLVTIMESIYF</sequence>
<organism evidence="2 3">
    <name type="scientific">Peronospora belbahrii</name>
    <dbReference type="NCBI Taxonomy" id="622444"/>
    <lineage>
        <taxon>Eukaryota</taxon>
        <taxon>Sar</taxon>
        <taxon>Stramenopiles</taxon>
        <taxon>Oomycota</taxon>
        <taxon>Peronosporomycetes</taxon>
        <taxon>Peronosporales</taxon>
        <taxon>Peronosporaceae</taxon>
        <taxon>Peronospora</taxon>
    </lineage>
</organism>
<feature type="region of interest" description="Disordered" evidence="1">
    <location>
        <begin position="76"/>
        <end position="150"/>
    </location>
</feature>
<name>A0ABN8D6F4_9STRA</name>
<comment type="caution">
    <text evidence="2">The sequence shown here is derived from an EMBL/GenBank/DDBJ whole genome shotgun (WGS) entry which is preliminary data.</text>
</comment>
<keyword evidence="3" id="KW-1185">Reference proteome</keyword>
<evidence type="ECO:0000313" key="3">
    <source>
        <dbReference type="Proteomes" id="UP001158986"/>
    </source>
</evidence>
<evidence type="ECO:0000256" key="1">
    <source>
        <dbReference type="SAM" id="MobiDB-lite"/>
    </source>
</evidence>
<proteinExistence type="predicted"/>